<protein>
    <recommendedName>
        <fullName evidence="4">Carboxypeptidase regulatory-like domain-containing protein</fullName>
    </recommendedName>
</protein>
<evidence type="ECO:0000313" key="2">
    <source>
        <dbReference type="EMBL" id="ADU66705.1"/>
    </source>
</evidence>
<evidence type="ECO:0008006" key="4">
    <source>
        <dbReference type="Google" id="ProtNLM"/>
    </source>
</evidence>
<accession>E6W2F5</accession>
<reference evidence="2 3" key="1">
    <citation type="submission" date="2010-12" db="EMBL/GenBank/DDBJ databases">
        <title>Complete sequence of Desulfurispirillum indicum S5.</title>
        <authorList>
            <consortium name="US DOE Joint Genome Institute"/>
            <person name="Lucas S."/>
            <person name="Copeland A."/>
            <person name="Lapidus A."/>
            <person name="Cheng J.-F."/>
            <person name="Goodwin L."/>
            <person name="Pitluck S."/>
            <person name="Chertkov O."/>
            <person name="Held B."/>
            <person name="Detter J.C."/>
            <person name="Han C."/>
            <person name="Tapia R."/>
            <person name="Land M."/>
            <person name="Hauser L."/>
            <person name="Kyrpides N."/>
            <person name="Ivanova N."/>
            <person name="Mikhailova N."/>
            <person name="Haggblom M."/>
            <person name="Rauschenbach I."/>
            <person name="Bini E."/>
            <person name="Woyke T."/>
        </authorList>
    </citation>
    <scope>NUCLEOTIDE SEQUENCE [LARGE SCALE GENOMIC DNA]</scope>
    <source>
        <strain evidence="3">ATCC BAA-1389 / DSM 22839 / S5</strain>
    </source>
</reference>
<dbReference type="RefSeq" id="WP_013506585.1">
    <property type="nucleotide sequence ID" value="NC_014836.1"/>
</dbReference>
<dbReference type="HOGENOM" id="CLU_2011567_0_0_0"/>
<dbReference type="InParanoid" id="E6W2F5"/>
<keyword evidence="3" id="KW-1185">Reference proteome</keyword>
<gene>
    <name evidence="2" type="ordered locus">Selin_1978</name>
</gene>
<dbReference type="STRING" id="653733.Selin_1978"/>
<organism evidence="2 3">
    <name type="scientific">Desulfurispirillum indicum (strain ATCC BAA-1389 / DSM 22839 / S5)</name>
    <dbReference type="NCBI Taxonomy" id="653733"/>
    <lineage>
        <taxon>Bacteria</taxon>
        <taxon>Pseudomonadati</taxon>
        <taxon>Chrysiogenota</taxon>
        <taxon>Chrysiogenia</taxon>
        <taxon>Chrysiogenales</taxon>
        <taxon>Chrysiogenaceae</taxon>
        <taxon>Desulfurispirillum</taxon>
    </lineage>
</organism>
<evidence type="ECO:0000313" key="3">
    <source>
        <dbReference type="Proteomes" id="UP000002572"/>
    </source>
</evidence>
<dbReference type="KEGG" id="din:Selin_1978"/>
<evidence type="ECO:0000256" key="1">
    <source>
        <dbReference type="SAM" id="SignalP"/>
    </source>
</evidence>
<name>E6W2F5_DESIS</name>
<sequence>MVFPQRILWILCLLMTLATAANVAYGNYWSGGVGEEERLNVPDGNTLIIFSQRSGPYLANMAFTIRRSDSDVQLQGKADGPWVITDLPSGDYYVTATRANGDRQGLAFSVREGKQARAILSFP</sequence>
<dbReference type="Proteomes" id="UP000002572">
    <property type="component" value="Chromosome"/>
</dbReference>
<feature type="chain" id="PRO_5003214193" description="Carboxypeptidase regulatory-like domain-containing protein" evidence="1">
    <location>
        <begin position="21"/>
        <end position="123"/>
    </location>
</feature>
<dbReference type="AlphaFoldDB" id="E6W2F5"/>
<proteinExistence type="predicted"/>
<feature type="signal peptide" evidence="1">
    <location>
        <begin position="1"/>
        <end position="20"/>
    </location>
</feature>
<dbReference type="EMBL" id="CP002432">
    <property type="protein sequence ID" value="ADU66705.1"/>
    <property type="molecule type" value="Genomic_DNA"/>
</dbReference>
<keyword evidence="1" id="KW-0732">Signal</keyword>
<dbReference type="OrthoDB" id="8481291at2"/>